<dbReference type="GO" id="GO:0005634">
    <property type="term" value="C:nucleus"/>
    <property type="evidence" value="ECO:0007669"/>
    <property type="project" value="TreeGrafter"/>
</dbReference>
<name>A0A7S4P6T1_GUITH</name>
<dbReference type="SUPFAM" id="SSF46950">
    <property type="entry name" value="Double-stranded DNA-binding domain"/>
    <property type="match status" value="1"/>
</dbReference>
<dbReference type="PANTHER" id="PTHR10840">
    <property type="entry name" value="PROGRAMMED CELL DEATH PROTEIN 5"/>
    <property type="match status" value="1"/>
</dbReference>
<dbReference type="GO" id="GO:0003677">
    <property type="term" value="F:DNA binding"/>
    <property type="evidence" value="ECO:0007669"/>
    <property type="project" value="InterPro"/>
</dbReference>
<feature type="compositionally biased region" description="Gly residues" evidence="2">
    <location>
        <begin position="1"/>
        <end position="22"/>
    </location>
</feature>
<dbReference type="GO" id="GO:0005829">
    <property type="term" value="C:cytosol"/>
    <property type="evidence" value="ECO:0007669"/>
    <property type="project" value="TreeGrafter"/>
</dbReference>
<dbReference type="InterPro" id="IPR002836">
    <property type="entry name" value="PDCD5-like"/>
</dbReference>
<dbReference type="EMBL" id="HBKN01038240">
    <property type="protein sequence ID" value="CAE2325567.1"/>
    <property type="molecule type" value="Transcribed_RNA"/>
</dbReference>
<proteinExistence type="inferred from homology"/>
<feature type="compositionally biased region" description="Basic and acidic residues" evidence="2">
    <location>
        <begin position="34"/>
        <end position="45"/>
    </location>
</feature>
<dbReference type="PANTHER" id="PTHR10840:SF0">
    <property type="entry name" value="PROGRAMMED CELL DEATH PROTEIN 5"/>
    <property type="match status" value="1"/>
</dbReference>
<accession>A0A7S4P6T1</accession>
<dbReference type="Pfam" id="PF01984">
    <property type="entry name" value="dsDNA_bind"/>
    <property type="match status" value="1"/>
</dbReference>
<dbReference type="AlphaFoldDB" id="A0A7S4P6T1"/>
<evidence type="ECO:0000313" key="3">
    <source>
        <dbReference type="EMBL" id="CAE2325567.1"/>
    </source>
</evidence>
<evidence type="ECO:0008006" key="4">
    <source>
        <dbReference type="Google" id="ProtNLM"/>
    </source>
</evidence>
<gene>
    <name evidence="3" type="ORF">GTHE00462_LOCUS29985</name>
</gene>
<comment type="similarity">
    <text evidence="1">Belongs to the PDCD5 family.</text>
</comment>
<dbReference type="Gene3D" id="1.10.8.140">
    <property type="entry name" value="PDCD5-like"/>
    <property type="match status" value="1"/>
</dbReference>
<dbReference type="InterPro" id="IPR036883">
    <property type="entry name" value="PDCD5-like_sf"/>
</dbReference>
<protein>
    <recommendedName>
        <fullName evidence="4">Programmed cell death protein 5</fullName>
    </recommendedName>
</protein>
<sequence length="129" mass="14120">MAQLRGKGGGQAGMGGVGGYGGYQQMDPEQQKAQQERQKAAEDQRTQILKAILSPQARERLSNIAMVKKDKARKVEDMLIMNAQRGAIGGQIDEAQLIEMLESINEQTEKETKVSRLLPPVAVSSLRGR</sequence>
<evidence type="ECO:0000256" key="1">
    <source>
        <dbReference type="ARBA" id="ARBA00010490"/>
    </source>
</evidence>
<feature type="region of interest" description="Disordered" evidence="2">
    <location>
        <begin position="1"/>
        <end position="45"/>
    </location>
</feature>
<reference evidence="3" key="1">
    <citation type="submission" date="2021-01" db="EMBL/GenBank/DDBJ databases">
        <authorList>
            <person name="Corre E."/>
            <person name="Pelletier E."/>
            <person name="Niang G."/>
            <person name="Scheremetjew M."/>
            <person name="Finn R."/>
            <person name="Kale V."/>
            <person name="Holt S."/>
            <person name="Cochrane G."/>
            <person name="Meng A."/>
            <person name="Brown T."/>
            <person name="Cohen L."/>
        </authorList>
    </citation>
    <scope>NUCLEOTIDE SEQUENCE</scope>
    <source>
        <strain evidence="3">CCMP 2712</strain>
    </source>
</reference>
<organism evidence="3">
    <name type="scientific">Guillardia theta</name>
    <name type="common">Cryptophyte</name>
    <name type="synonym">Cryptomonas phi</name>
    <dbReference type="NCBI Taxonomy" id="55529"/>
    <lineage>
        <taxon>Eukaryota</taxon>
        <taxon>Cryptophyceae</taxon>
        <taxon>Pyrenomonadales</taxon>
        <taxon>Geminigeraceae</taxon>
        <taxon>Guillardia</taxon>
    </lineage>
</organism>
<evidence type="ECO:0000256" key="2">
    <source>
        <dbReference type="SAM" id="MobiDB-lite"/>
    </source>
</evidence>